<feature type="transmembrane region" description="Helical" evidence="1">
    <location>
        <begin position="203"/>
        <end position="222"/>
    </location>
</feature>
<dbReference type="RefSeq" id="WP_093728062.1">
    <property type="nucleotide sequence ID" value="NZ_FMZB01000009.1"/>
</dbReference>
<feature type="transmembrane region" description="Helical" evidence="1">
    <location>
        <begin position="20"/>
        <end position="39"/>
    </location>
</feature>
<evidence type="ECO:0008006" key="4">
    <source>
        <dbReference type="Google" id="ProtNLM"/>
    </source>
</evidence>
<protein>
    <recommendedName>
        <fullName evidence="4">ABC-2 family transporter protein</fullName>
    </recommendedName>
</protein>
<evidence type="ECO:0000256" key="1">
    <source>
        <dbReference type="SAM" id="Phobius"/>
    </source>
</evidence>
<evidence type="ECO:0000313" key="3">
    <source>
        <dbReference type="Proteomes" id="UP000198666"/>
    </source>
</evidence>
<feature type="transmembrane region" description="Helical" evidence="1">
    <location>
        <begin position="45"/>
        <end position="64"/>
    </location>
</feature>
<accession>A0A1G6TVL7</accession>
<keyword evidence="1" id="KW-0472">Membrane</keyword>
<dbReference type="Proteomes" id="UP000198666">
    <property type="component" value="Unassembled WGS sequence"/>
</dbReference>
<proteinExistence type="predicted"/>
<dbReference type="AlphaFoldDB" id="A0A1G6TVL7"/>
<name>A0A1G6TVL7_9BACI</name>
<dbReference type="STRING" id="361279.SAMN05421663_10964"/>
<feature type="transmembrane region" description="Helical" evidence="1">
    <location>
        <begin position="85"/>
        <end position="111"/>
    </location>
</feature>
<feature type="transmembrane region" description="Helical" evidence="1">
    <location>
        <begin position="162"/>
        <end position="183"/>
    </location>
</feature>
<dbReference type="OrthoDB" id="2453726at2"/>
<keyword evidence="3" id="KW-1185">Reference proteome</keyword>
<keyword evidence="1" id="KW-1133">Transmembrane helix</keyword>
<evidence type="ECO:0000313" key="2">
    <source>
        <dbReference type="EMBL" id="SDD32944.1"/>
    </source>
</evidence>
<dbReference type="EMBL" id="FMZB01000009">
    <property type="protein sequence ID" value="SDD32944.1"/>
    <property type="molecule type" value="Genomic_DNA"/>
</dbReference>
<keyword evidence="1" id="KW-0812">Transmembrane</keyword>
<reference evidence="3" key="1">
    <citation type="submission" date="2016-10" db="EMBL/GenBank/DDBJ databases">
        <authorList>
            <person name="Varghese N."/>
            <person name="Submissions S."/>
        </authorList>
    </citation>
    <scope>NUCLEOTIDE SEQUENCE [LARGE SCALE GENOMIC DNA]</scope>
    <source>
        <strain evidence="3">DSM 21620</strain>
    </source>
</reference>
<sequence length="233" mass="25785">MMKQIQALLYFFFIDSKRTITIFCSILLFIIIVLAAFSAGSDEMYIAITPPAYIFMAIFGFRTIQESLPFAIKRGATRKSYHTSVGIFTIGISFIMTTFLAAVQLLLHGVLQVASITNIHIIRPIHESTELTSILLSLPLDFAIMLFSFAAGLLLGIIVYKFGFLGGSVFGAIALVGITLSLTNQQRMIDLLDWVQNLSVLPAFGLIFAIACICYLISWFFIRTSTSIGQRAI</sequence>
<feature type="transmembrane region" description="Helical" evidence="1">
    <location>
        <begin position="131"/>
        <end position="155"/>
    </location>
</feature>
<organism evidence="2 3">
    <name type="scientific">Terribacillus halophilus</name>
    <dbReference type="NCBI Taxonomy" id="361279"/>
    <lineage>
        <taxon>Bacteria</taxon>
        <taxon>Bacillati</taxon>
        <taxon>Bacillota</taxon>
        <taxon>Bacilli</taxon>
        <taxon>Bacillales</taxon>
        <taxon>Bacillaceae</taxon>
        <taxon>Terribacillus</taxon>
    </lineage>
</organism>
<gene>
    <name evidence="2" type="ORF">SAMN05421663_10964</name>
</gene>